<dbReference type="PANTHER" id="PTHR46211">
    <property type="entry name" value="GLYCEROPHOSPHORYL DIESTER PHOSPHODIESTERASE"/>
    <property type="match status" value="1"/>
</dbReference>
<sequence length="2064" mass="221558">MRNARNRALSLLCAGAILVSAVPVRASAAASAAVEGALIQGVEGRIRIDLGDASIDGTKTVRLSGYMEPIPDAYVEDGLVLRLDGLEGTDAEAGTWTNLAGSRDPVYENNDIVYINRPEVDKVTGEGANYFEGNGLVLDNSKVYLPACVAEAVNGDAYTVEYFVDSEGYSGNERAYSPLLTVDETADSWSIFTRTPGSTMELKQGANARLKVSFESALGAPSAVVFDKASGAATWYLDGTAKGQVNAANPAAAEQVILGGRLADNSGKPGPAYQTEAKYYSVRVYNRALSAGELRANALRDHSRFLGESGLPDLKVKGIALKESGTTEVSLDFTDGVALLPVQSGTLGTLSLKLSVDSTGIPVELETVTPVEAVRDLAAEAMEITVASSATEWDVRAAVEDELKSVLAGSYFLTQGGAIVVSGRESGGFTAKLSLKDDEATVTLQVTVRRSAPTDFDALKPYFIRVMQGTFQFDSAEAVTAHAIAQQVSALLEDETVTPSVRWEEEEGCWMLTLDQGEKSASLPLYINSEVNYDFDDADLLNYCTLRMAGSDYARISGGALEVSGTVGNTYENVVFPVWNFGRDFCIEAEVQLKSAVNNSRWMAVSYGLKPSEDDYQYTFWQMAVRQNATASNGVECANMANGWNVTHTASYGEAISPDKTYKLTILYKDGVIYEYINEEFMIKSERVPAAGADGKIAFTYDRLNAEVKSLRVTSDLPDLPMEKPLAENGYDTDVYEPVTDLVMAPTVVAENSGESAAAVAAGERRPATLVREVAGDLTVEDDGARIALSEYMTRLEKKALAGFRIEDEETAAAFAQYASENSLVDVTVFSTDSKVLKTACAGAPGIRGVLDFTGDMPEKTIDVVFDTNRSGARIALIPASTATRETVSYIQARAVTVWVQAAGDEMDTAILAGADGIVTDDWTAALDAIEAYSSGEQVLTRPTVIVAHRGFHQTAPENSERAAKLAVEAGADAIECDVYLSSDGYVMINHDDTTGRLMNKSLSVSGSTKAELQALTFTVGTAQEGDKMPTLEELFAAADEADPDDDIIHVIEIKSSAPELIDPLVQVIKDCGMEDRVVFISFHDEQIKRIREKMPEISVGELNSCTNSGNDLATNIKGLSDRLDPLNAFYNCNYGAQTEELVQAARHRGIYVHPWTANDQSTFEQEFGDGYHGITSDRVDYATDYLSGLTVESASVTAKTGEANAVAIAADEVRRIGSTPAQQVGFRQLSGVKVRQDEQGRFWAEQAGVAVIVLSATDTLPATGETYTVYSMPVAVEFAQAVTLSGYDTDIYEPVTDLVMAPTVVAENSGESAAAVAAGERRPATLVQAVAGDLTVEDDGTRVSLKDYMARLEKKALAGFRIEDEETAAAFARYMAENGLVDVNVFSTDSEVLKIACAGAPGIRGVLDFTGDMPEKTIDVVFDTNRSGARIALIPASAATRETVSYIQARAVTVWVQTAGEELDQIILSGADGIVTDDWTAALDAIEAYSNGERVLTRPTYIVAHRGFHEAAPENSERAAKLAVEAGADAIECDVYLSSDGYIMVNHDDDTGRLMNENLVVSESTKAELQALTFTVGTAQEGDKMPTLEELFAAADAADPDDDVIHVIELKSTDPAMIEPLVKAVRDCGMEDRVVFISFSDEQIALMRELMPEISEGELNPCTLFGDAGLAENLQSLSERIDPLNAFYNCYYGYGVQTPELVQAARHRGIYVHPWTVDGQSDFEQEFYDGYHGITSNRVDYATDYLSGLTVESASVTAKTGEANAVAIAADEVRRSGSTPAQQVGFRQLSGVKVRQDEQGRFWAEQAGVAVIVLSATDTLPASGETYTVYSDPIAVTFTKDSGSSDKDDDDDDTKPTQPDQPDTTPDTEPAQPDTEPQEPVRFSDVPETYWGYSAIQKLVALQVVNGTDNGAFEPEKSVTRAEFVVMLSRLSGDATGQGSTGFQDVAQDAWYASAVAWAVENGITTGTSETTFAPDAPISRQDMAVMLYRFLNARGVSLNKGGTAGQFLDVNEISSYAAEAVEYMRRTGVINGRPDGSFAPLDSASRAETCSMLAGIADAVRS</sequence>
<evidence type="ECO:0000259" key="5">
    <source>
        <dbReference type="PROSITE" id="PS51704"/>
    </source>
</evidence>
<gene>
    <name evidence="6" type="ORF">C7373_10520</name>
</gene>
<evidence type="ECO:0000313" key="7">
    <source>
        <dbReference type="Proteomes" id="UP000245778"/>
    </source>
</evidence>
<proteinExistence type="predicted"/>
<feature type="chain" id="PRO_5015613013" evidence="3">
    <location>
        <begin position="29"/>
        <end position="2064"/>
    </location>
</feature>
<dbReference type="InterPro" id="IPR017946">
    <property type="entry name" value="PLC-like_Pdiesterase_TIM-brl"/>
</dbReference>
<feature type="domain" description="SLH" evidence="4">
    <location>
        <begin position="1880"/>
        <end position="1938"/>
    </location>
</feature>
<feature type="domain" description="GP-PDE" evidence="5">
    <location>
        <begin position="1501"/>
        <end position="1747"/>
    </location>
</feature>
<dbReference type="PANTHER" id="PTHR46211:SF1">
    <property type="entry name" value="GLYCEROPHOSPHODIESTER PHOSPHODIESTERASE, CYTOPLASMIC"/>
    <property type="match status" value="1"/>
</dbReference>
<keyword evidence="1" id="KW-0677">Repeat</keyword>
<feature type="domain" description="GP-PDE" evidence="5">
    <location>
        <begin position="944"/>
        <end position="1187"/>
    </location>
</feature>
<evidence type="ECO:0000256" key="3">
    <source>
        <dbReference type="SAM" id="SignalP"/>
    </source>
</evidence>
<protein>
    <submittedName>
        <fullName evidence="6">Glycerophosphoryl diester phosphodiesterase</fullName>
    </submittedName>
</protein>
<dbReference type="SUPFAM" id="SSF51695">
    <property type="entry name" value="PLC-like phosphodiesterases"/>
    <property type="match status" value="2"/>
</dbReference>
<accession>A0A2U1C125</accession>
<dbReference type="GO" id="GO:0006629">
    <property type="term" value="P:lipid metabolic process"/>
    <property type="evidence" value="ECO:0007669"/>
    <property type="project" value="InterPro"/>
</dbReference>
<dbReference type="Gene3D" id="2.60.120.200">
    <property type="match status" value="1"/>
</dbReference>
<dbReference type="Gene3D" id="3.20.20.190">
    <property type="entry name" value="Phosphatidylinositol (PI) phosphodiesterase"/>
    <property type="match status" value="4"/>
</dbReference>
<feature type="domain" description="SLH" evidence="4">
    <location>
        <begin position="1940"/>
        <end position="2003"/>
    </location>
</feature>
<comment type="caution">
    <text evidence="6">The sequence shown here is derived from an EMBL/GenBank/DDBJ whole genome shotgun (WGS) entry which is preliminary data.</text>
</comment>
<evidence type="ECO:0000259" key="4">
    <source>
        <dbReference type="PROSITE" id="PS51272"/>
    </source>
</evidence>
<name>A0A2U1C125_9FIRM</name>
<dbReference type="InterPro" id="IPR030395">
    <property type="entry name" value="GP_PDE_dom"/>
</dbReference>
<keyword evidence="3" id="KW-0732">Signal</keyword>
<feature type="region of interest" description="Disordered" evidence="2">
    <location>
        <begin position="1839"/>
        <end position="1883"/>
    </location>
</feature>
<feature type="signal peptide" evidence="3">
    <location>
        <begin position="1"/>
        <end position="28"/>
    </location>
</feature>
<dbReference type="Proteomes" id="UP000245778">
    <property type="component" value="Unassembled WGS sequence"/>
</dbReference>
<evidence type="ECO:0000313" key="6">
    <source>
        <dbReference type="EMBL" id="PVY54606.1"/>
    </source>
</evidence>
<feature type="domain" description="SLH" evidence="4">
    <location>
        <begin position="2006"/>
        <end position="2064"/>
    </location>
</feature>
<reference evidence="6 7" key="1">
    <citation type="submission" date="2018-04" db="EMBL/GenBank/DDBJ databases">
        <title>Genomic Encyclopedia of Type Strains, Phase IV (KMG-IV): sequencing the most valuable type-strain genomes for metagenomic binning, comparative biology and taxonomic classification.</title>
        <authorList>
            <person name="Goeker M."/>
        </authorList>
    </citation>
    <scope>NUCLEOTIDE SEQUENCE [LARGE SCALE GENOMIC DNA]</scope>
    <source>
        <strain evidence="6 7">DSM 26588</strain>
    </source>
</reference>
<dbReference type="Pfam" id="PF00395">
    <property type="entry name" value="SLH"/>
    <property type="match status" value="3"/>
</dbReference>
<organism evidence="6 7">
    <name type="scientific">Intestinimonas butyriciproducens</name>
    <dbReference type="NCBI Taxonomy" id="1297617"/>
    <lineage>
        <taxon>Bacteria</taxon>
        <taxon>Bacillati</taxon>
        <taxon>Bacillota</taxon>
        <taxon>Clostridia</taxon>
        <taxon>Eubacteriales</taxon>
        <taxon>Intestinimonas</taxon>
    </lineage>
</organism>
<feature type="compositionally biased region" description="Low complexity" evidence="2">
    <location>
        <begin position="1857"/>
        <end position="1876"/>
    </location>
</feature>
<dbReference type="PROSITE" id="PS51704">
    <property type="entry name" value="GP_PDE"/>
    <property type="match status" value="2"/>
</dbReference>
<dbReference type="SUPFAM" id="SSF49899">
    <property type="entry name" value="Concanavalin A-like lectins/glucanases"/>
    <property type="match status" value="1"/>
</dbReference>
<dbReference type="PROSITE" id="PS51272">
    <property type="entry name" value="SLH"/>
    <property type="match status" value="3"/>
</dbReference>
<dbReference type="EMBL" id="QEKK01000005">
    <property type="protein sequence ID" value="PVY54606.1"/>
    <property type="molecule type" value="Genomic_DNA"/>
</dbReference>
<evidence type="ECO:0000256" key="2">
    <source>
        <dbReference type="SAM" id="MobiDB-lite"/>
    </source>
</evidence>
<dbReference type="InterPro" id="IPR001119">
    <property type="entry name" value="SLH_dom"/>
</dbReference>
<dbReference type="Pfam" id="PF03009">
    <property type="entry name" value="GDPD"/>
    <property type="match status" value="2"/>
</dbReference>
<evidence type="ECO:0000256" key="1">
    <source>
        <dbReference type="ARBA" id="ARBA00022737"/>
    </source>
</evidence>
<dbReference type="InterPro" id="IPR013320">
    <property type="entry name" value="ConA-like_dom_sf"/>
</dbReference>
<dbReference type="GeneID" id="93230019"/>
<dbReference type="RefSeq" id="WP_165366636.1">
    <property type="nucleotide sequence ID" value="NZ_CP011524.1"/>
</dbReference>
<dbReference type="GO" id="GO:0008081">
    <property type="term" value="F:phosphoric diester hydrolase activity"/>
    <property type="evidence" value="ECO:0007669"/>
    <property type="project" value="InterPro"/>
</dbReference>